<accession>A0A0J1FMH5</accession>
<protein>
    <submittedName>
        <fullName evidence="2">Uncharacterized protein</fullName>
    </submittedName>
</protein>
<organism evidence="2 3">
    <name type="scientific">Desulfosporosinus acididurans</name>
    <dbReference type="NCBI Taxonomy" id="476652"/>
    <lineage>
        <taxon>Bacteria</taxon>
        <taxon>Bacillati</taxon>
        <taxon>Bacillota</taxon>
        <taxon>Clostridia</taxon>
        <taxon>Eubacteriales</taxon>
        <taxon>Desulfitobacteriaceae</taxon>
        <taxon>Desulfosporosinus</taxon>
    </lineage>
</organism>
<evidence type="ECO:0000313" key="2">
    <source>
        <dbReference type="EMBL" id="KLU64537.1"/>
    </source>
</evidence>
<dbReference type="Proteomes" id="UP000036356">
    <property type="component" value="Unassembled WGS sequence"/>
</dbReference>
<keyword evidence="1" id="KW-0472">Membrane</keyword>
<sequence length="128" mass="14505">MKHTYTKPPTRYWFTILLALVTGFIFSRLSIAQGKALVNAVPWGVLVLLVTAWLGTSKNDSYRMGAVFGFFVSYAYLWFDNQNIHSVTQVLILIPLIILPSLFGLLCGTALGYLGWRIRRMFMVVKAQ</sequence>
<feature type="transmembrane region" description="Helical" evidence="1">
    <location>
        <begin position="91"/>
        <end position="116"/>
    </location>
</feature>
<gene>
    <name evidence="2" type="ORF">DEAC_c34830</name>
</gene>
<reference evidence="2 3" key="1">
    <citation type="submission" date="2015-06" db="EMBL/GenBank/DDBJ databases">
        <title>Draft genome of the moderately acidophilic sulfate reducer Candidatus Desulfosporosinus acididurans strain M1.</title>
        <authorList>
            <person name="Poehlein A."/>
            <person name="Petzsch P."/>
            <person name="Johnson B.D."/>
            <person name="Schloemann M."/>
            <person name="Daniel R."/>
            <person name="Muehling M."/>
        </authorList>
    </citation>
    <scope>NUCLEOTIDE SEQUENCE [LARGE SCALE GENOMIC DNA]</scope>
    <source>
        <strain evidence="2 3">M1</strain>
    </source>
</reference>
<evidence type="ECO:0000256" key="1">
    <source>
        <dbReference type="SAM" id="Phobius"/>
    </source>
</evidence>
<proteinExistence type="predicted"/>
<feature type="transmembrane region" description="Helical" evidence="1">
    <location>
        <begin position="62"/>
        <end position="79"/>
    </location>
</feature>
<feature type="transmembrane region" description="Helical" evidence="1">
    <location>
        <begin position="12"/>
        <end position="31"/>
    </location>
</feature>
<keyword evidence="3" id="KW-1185">Reference proteome</keyword>
<dbReference type="AlphaFoldDB" id="A0A0J1FMH5"/>
<feature type="transmembrane region" description="Helical" evidence="1">
    <location>
        <begin position="37"/>
        <end position="55"/>
    </location>
</feature>
<name>A0A0J1FMH5_9FIRM</name>
<comment type="caution">
    <text evidence="2">The sequence shown here is derived from an EMBL/GenBank/DDBJ whole genome shotgun (WGS) entry which is preliminary data.</text>
</comment>
<keyword evidence="1" id="KW-0812">Transmembrane</keyword>
<evidence type="ECO:0000313" key="3">
    <source>
        <dbReference type="Proteomes" id="UP000036356"/>
    </source>
</evidence>
<dbReference type="PATRIC" id="fig|476652.3.peg.3675"/>
<dbReference type="STRING" id="476652.DEAC_c34830"/>
<dbReference type="EMBL" id="LDZY01000013">
    <property type="protein sequence ID" value="KLU64537.1"/>
    <property type="molecule type" value="Genomic_DNA"/>
</dbReference>
<keyword evidence="1" id="KW-1133">Transmembrane helix</keyword>
<dbReference type="RefSeq" id="WP_047811279.1">
    <property type="nucleotide sequence ID" value="NZ_LDZY01000013.1"/>
</dbReference>